<proteinExistence type="inferred from homology"/>
<reference evidence="10 11" key="1">
    <citation type="submission" date="2020-10" db="EMBL/GenBank/DDBJ databases">
        <title>Olsenella immobilis sp.nov., isolated from the mud in a fermentation cellar used for the production of Chinese strong-flavoured liquor.</title>
        <authorList>
            <person name="Lu L."/>
        </authorList>
    </citation>
    <scope>NUCLEOTIDE SEQUENCE [LARGE SCALE GENOMIC DNA]</scope>
    <source>
        <strain evidence="10 11">LZLJ-2</strain>
    </source>
</reference>
<feature type="compositionally biased region" description="Basic and acidic residues" evidence="7">
    <location>
        <begin position="437"/>
        <end position="453"/>
    </location>
</feature>
<dbReference type="PANTHER" id="PTHR43977">
    <property type="entry name" value="STRUCTURAL MAINTENANCE OF CHROMOSOMES PROTEIN 3"/>
    <property type="match status" value="1"/>
</dbReference>
<evidence type="ECO:0000256" key="4">
    <source>
        <dbReference type="ARBA" id="ARBA00023054"/>
    </source>
</evidence>
<feature type="coiled-coil region" evidence="6">
    <location>
        <begin position="167"/>
        <end position="254"/>
    </location>
</feature>
<evidence type="ECO:0000256" key="2">
    <source>
        <dbReference type="ARBA" id="ARBA00022741"/>
    </source>
</evidence>
<dbReference type="EMBL" id="CP063767">
    <property type="protein sequence ID" value="QOY61417.1"/>
    <property type="molecule type" value="Genomic_DNA"/>
</dbReference>
<dbReference type="FunFam" id="3.40.50.300:FF:000984">
    <property type="entry name" value="Chromosome partition protein Smc"/>
    <property type="match status" value="1"/>
</dbReference>
<dbReference type="GO" id="GO:0005737">
    <property type="term" value="C:cytoplasm"/>
    <property type="evidence" value="ECO:0007669"/>
    <property type="project" value="UniProtKB-SubCell"/>
</dbReference>
<accession>A0A7S7MAE2</accession>
<keyword evidence="5 6" id="KW-0238">DNA-binding</keyword>
<dbReference type="RefSeq" id="WP_194372714.1">
    <property type="nucleotide sequence ID" value="NZ_CP063767.1"/>
</dbReference>
<dbReference type="NCBIfam" id="TIGR02168">
    <property type="entry name" value="SMC_prok_B"/>
    <property type="match status" value="1"/>
</dbReference>
<organism evidence="10 11">
    <name type="scientific">Thermophilibacter immobilis</name>
    <dbReference type="NCBI Taxonomy" id="2779519"/>
    <lineage>
        <taxon>Bacteria</taxon>
        <taxon>Bacillati</taxon>
        <taxon>Actinomycetota</taxon>
        <taxon>Coriobacteriia</taxon>
        <taxon>Coriobacteriales</taxon>
        <taxon>Atopobiaceae</taxon>
        <taxon>Thermophilibacter</taxon>
    </lineage>
</organism>
<dbReference type="Proteomes" id="UP000593735">
    <property type="component" value="Chromosome"/>
</dbReference>
<dbReference type="AlphaFoldDB" id="A0A7S7MAE2"/>
<protein>
    <recommendedName>
        <fullName evidence="6">Chromosome partition protein Smc</fullName>
    </recommendedName>
</protein>
<feature type="region of interest" description="Disordered" evidence="7">
    <location>
        <begin position="430"/>
        <end position="453"/>
    </location>
</feature>
<dbReference type="InterPro" id="IPR036277">
    <property type="entry name" value="SMC_hinge_sf"/>
</dbReference>
<dbReference type="KEGG" id="tio:INP52_04320"/>
<feature type="domain" description="RecF/RecN/SMC N-terminal" evidence="8">
    <location>
        <begin position="2"/>
        <end position="1162"/>
    </location>
</feature>
<keyword evidence="3 6" id="KW-0067">ATP-binding</keyword>
<dbReference type="GO" id="GO:0007062">
    <property type="term" value="P:sister chromatid cohesion"/>
    <property type="evidence" value="ECO:0007669"/>
    <property type="project" value="InterPro"/>
</dbReference>
<name>A0A7S7MAE2_9ACTN</name>
<evidence type="ECO:0000256" key="3">
    <source>
        <dbReference type="ARBA" id="ARBA00022840"/>
    </source>
</evidence>
<keyword evidence="1 6" id="KW-0963">Cytoplasm</keyword>
<dbReference type="Gene3D" id="3.30.70.1620">
    <property type="match status" value="1"/>
</dbReference>
<keyword evidence="4 6" id="KW-0175">Coiled coil</keyword>
<evidence type="ECO:0000259" key="8">
    <source>
        <dbReference type="Pfam" id="PF02463"/>
    </source>
</evidence>
<dbReference type="Pfam" id="PF02463">
    <property type="entry name" value="SMC_N"/>
    <property type="match status" value="1"/>
</dbReference>
<comment type="function">
    <text evidence="6">Required for chromosome condensation and partitioning.</text>
</comment>
<feature type="binding site" evidence="6">
    <location>
        <begin position="32"/>
        <end position="39"/>
    </location>
    <ligand>
        <name>ATP</name>
        <dbReference type="ChEBI" id="CHEBI:30616"/>
    </ligand>
</feature>
<dbReference type="GO" id="GO:0016887">
    <property type="term" value="F:ATP hydrolysis activity"/>
    <property type="evidence" value="ECO:0007669"/>
    <property type="project" value="InterPro"/>
</dbReference>
<evidence type="ECO:0000256" key="5">
    <source>
        <dbReference type="ARBA" id="ARBA00023125"/>
    </source>
</evidence>
<evidence type="ECO:0000313" key="11">
    <source>
        <dbReference type="Proteomes" id="UP000593735"/>
    </source>
</evidence>
<dbReference type="GO" id="GO:0005694">
    <property type="term" value="C:chromosome"/>
    <property type="evidence" value="ECO:0007669"/>
    <property type="project" value="InterPro"/>
</dbReference>
<feature type="domain" description="SMC hinge" evidence="9">
    <location>
        <begin position="524"/>
        <end position="629"/>
    </location>
</feature>
<dbReference type="GO" id="GO:0030261">
    <property type="term" value="P:chromosome condensation"/>
    <property type="evidence" value="ECO:0007669"/>
    <property type="project" value="InterPro"/>
</dbReference>
<evidence type="ECO:0000256" key="7">
    <source>
        <dbReference type="SAM" id="MobiDB-lite"/>
    </source>
</evidence>
<sequence length="1179" mass="127950">MYLKSLTLKGFKSFADRTQMVFDPGLTVVVGPNGSGKSNVSDAILWVLGEQSAKMLRGQAMEDVIFSGSSARGAVGVAEVTLVLDNADHTLPIDFAEVGVTRRMYRSGESEYLINGAPSRLMDVQDILHDSGLGKDTHSIISQGKLDSILSSHPEERRALIEEAADISKHRRRKERSERKLASMDENLSRAKVLAREMGRQLKPLERQVDKAKRAHDLQDELAGLTRQLAVDDLRRLQEDYERLSARGREVDAAIELAQYRFDEKGRELEKLQSLLEQKGLFVGDLGEQRRRMQDILGRMDSDMRLLEEKGKNMVARLSDMRMQLSVTQKQRADVAREREGAEAERSDLSVRVADLKRSTDELARTSHDAVERRRALDAELARLTADERAASSEADSETLAYAKLEDQVSNAKLEDQMFASRLAQLEESTRTASEALSERADAAERAASELEGARTRADGLAASISMRAAELEAARAAEAEARGRLSSAQATLDALCSVDAGVEQASPLAAALADERAANVECRLADLIDADPAIEALVEQLLGDDLAALVVADAVSAGSLAERALGLEGVDGRAAIVSRRVARAAAAAADAPGTALIDRLRIADDAHELICALLGDVRLVGSASEAVAAHEKLPALTYVTADGAAVLPDGRVHVGSAPTNETGALERKRRIRALDEGMTALIDARDVAAASAACAEAELASVRDQSVAAKGEVARLAAELSSATSERGRLEAQLAHATSERTQVTKAREAAQARGSESQGKIDAHRAAARAARARADELAGRLAEKKDAHEEAIRTQGKASHALSDARLELAMASERRRNLDARLRDLDARLRSLAARIEATESGSRSLEVVRLRVDPLHDRYDAIRERALDWAARLRDRASLAEADSDSLKRTIGDARQAVSEASEGLEGAKRASSDVKVDLAKLEVQVQGAIDAICATGAVLDEALTLPAPDDREDAERRVADLTAQIASIGPVNEVAMDEYLRLKCRADYLDEQVADLESAHGSLRKITAAIDRKMRRRFVVIFERVNQSFSEIFSLLFPGGQAHLELTDPDNLSETGVEIVAQPRGKRIAKMMLMSGGEKSLTALALLFAVYRVRTVPFYVFDEVEAALDDSNLSKLLDAIEELKKTTQLIVISHQRRTMEQADVLYGVSMQADGVSHVVSQRLDRTTGKVVDA</sequence>
<comment type="subunit">
    <text evidence="6">Homodimer.</text>
</comment>
<dbReference type="InterPro" id="IPR027417">
    <property type="entry name" value="P-loop_NTPase"/>
</dbReference>
<dbReference type="InterPro" id="IPR024704">
    <property type="entry name" value="SMC"/>
</dbReference>
<keyword evidence="2 6" id="KW-0547">Nucleotide-binding</keyword>
<dbReference type="SUPFAM" id="SSF75553">
    <property type="entry name" value="Smc hinge domain"/>
    <property type="match status" value="1"/>
</dbReference>
<evidence type="ECO:0000256" key="1">
    <source>
        <dbReference type="ARBA" id="ARBA00022490"/>
    </source>
</evidence>
<dbReference type="HAMAP" id="MF_01894">
    <property type="entry name" value="Smc_prok"/>
    <property type="match status" value="1"/>
</dbReference>
<comment type="similarity">
    <text evidence="6">Belongs to the SMC family.</text>
</comment>
<comment type="domain">
    <text evidence="6">Contains large globular domains required for ATP hydrolysis at each terminus and a third globular domain forming a flexible hinge near the middle of the molecule. These domains are separated by coiled-coil structures.</text>
</comment>
<dbReference type="PIRSF" id="PIRSF005719">
    <property type="entry name" value="SMC"/>
    <property type="match status" value="1"/>
</dbReference>
<dbReference type="InterPro" id="IPR010935">
    <property type="entry name" value="SMC_hinge"/>
</dbReference>
<dbReference type="InterPro" id="IPR011890">
    <property type="entry name" value="SMC_prok"/>
</dbReference>
<feature type="coiled-coil region" evidence="6">
    <location>
        <begin position="325"/>
        <end position="359"/>
    </location>
</feature>
<dbReference type="Gene3D" id="3.40.50.300">
    <property type="entry name" value="P-loop containing nucleotide triphosphate hydrolases"/>
    <property type="match status" value="2"/>
</dbReference>
<dbReference type="SUPFAM" id="SSF52540">
    <property type="entry name" value="P-loop containing nucleoside triphosphate hydrolases"/>
    <property type="match status" value="1"/>
</dbReference>
<dbReference type="GO" id="GO:0003677">
    <property type="term" value="F:DNA binding"/>
    <property type="evidence" value="ECO:0007669"/>
    <property type="project" value="UniProtKB-UniRule"/>
</dbReference>
<feature type="coiled-coil region" evidence="6">
    <location>
        <begin position="770"/>
        <end position="839"/>
    </location>
</feature>
<keyword evidence="11" id="KW-1185">Reference proteome</keyword>
<dbReference type="Gene3D" id="1.20.1060.20">
    <property type="match status" value="1"/>
</dbReference>
<dbReference type="GO" id="GO:0007059">
    <property type="term" value="P:chromosome segregation"/>
    <property type="evidence" value="ECO:0007669"/>
    <property type="project" value="UniProtKB-UniRule"/>
</dbReference>
<evidence type="ECO:0000256" key="6">
    <source>
        <dbReference type="HAMAP-Rule" id="MF_01894"/>
    </source>
</evidence>
<dbReference type="GO" id="GO:0006260">
    <property type="term" value="P:DNA replication"/>
    <property type="evidence" value="ECO:0007669"/>
    <property type="project" value="UniProtKB-UniRule"/>
</dbReference>
<dbReference type="InterPro" id="IPR003395">
    <property type="entry name" value="RecF/RecN/SMC_N"/>
</dbReference>
<gene>
    <name evidence="6 10" type="primary">smc</name>
    <name evidence="10" type="ORF">INP52_04320</name>
</gene>
<feature type="coiled-coil region" evidence="6">
    <location>
        <begin position="714"/>
        <end position="741"/>
    </location>
</feature>
<evidence type="ECO:0000313" key="10">
    <source>
        <dbReference type="EMBL" id="QOY61417.1"/>
    </source>
</evidence>
<comment type="subcellular location">
    <subcellularLocation>
        <location evidence="6">Cytoplasm</location>
    </subcellularLocation>
</comment>
<dbReference type="GO" id="GO:0005524">
    <property type="term" value="F:ATP binding"/>
    <property type="evidence" value="ECO:0007669"/>
    <property type="project" value="UniProtKB-UniRule"/>
</dbReference>
<dbReference type="Pfam" id="PF06470">
    <property type="entry name" value="SMC_hinge"/>
    <property type="match status" value="1"/>
</dbReference>
<evidence type="ECO:0000259" key="9">
    <source>
        <dbReference type="Pfam" id="PF06470"/>
    </source>
</evidence>